<evidence type="ECO:0000256" key="1">
    <source>
        <dbReference type="ARBA" id="ARBA00022679"/>
    </source>
</evidence>
<dbReference type="InterPro" id="IPR001441">
    <property type="entry name" value="UPP_synth-like"/>
</dbReference>
<protein>
    <submittedName>
        <fullName evidence="2">Uncharacterized protein</fullName>
    </submittedName>
</protein>
<keyword evidence="1" id="KW-0808">Transferase</keyword>
<dbReference type="PANTHER" id="PTHR10291:SF43">
    <property type="entry name" value="DEHYDRODOLICHYL DIPHOSPHATE SYNTHASE COMPLEX SUBUNIT DHDDS"/>
    <property type="match status" value="1"/>
</dbReference>
<dbReference type="Gene3D" id="3.40.1180.10">
    <property type="entry name" value="Decaprenyl diphosphate synthase-like"/>
    <property type="match status" value="1"/>
</dbReference>
<gene>
    <name evidence="2" type="ORF">HARCEL1_02300</name>
</gene>
<accession>A0A2R4WYL0</accession>
<dbReference type="Proteomes" id="UP000244727">
    <property type="component" value="Chromosome"/>
</dbReference>
<name>A0A2R4WYL0_9EURY</name>
<dbReference type="EMBL" id="CP028858">
    <property type="protein sequence ID" value="AWB26622.1"/>
    <property type="molecule type" value="Genomic_DNA"/>
</dbReference>
<dbReference type="AlphaFoldDB" id="A0A2R4WYL0"/>
<dbReference type="GO" id="GO:0016094">
    <property type="term" value="P:polyprenol biosynthetic process"/>
    <property type="evidence" value="ECO:0007669"/>
    <property type="project" value="TreeGrafter"/>
</dbReference>
<dbReference type="InterPro" id="IPR036424">
    <property type="entry name" value="UPP_synth-like_sf"/>
</dbReference>
<organism evidence="2 3">
    <name type="scientific">Halococcoides cellulosivorans</name>
    <dbReference type="NCBI Taxonomy" id="1679096"/>
    <lineage>
        <taxon>Archaea</taxon>
        <taxon>Methanobacteriati</taxon>
        <taxon>Methanobacteriota</taxon>
        <taxon>Stenosarchaea group</taxon>
        <taxon>Halobacteria</taxon>
        <taxon>Halobacteriales</taxon>
        <taxon>Haloarculaceae</taxon>
        <taxon>Halococcoides</taxon>
    </lineage>
</organism>
<dbReference type="RefSeq" id="WP_108380991.1">
    <property type="nucleotide sequence ID" value="NZ_CP028858.1"/>
</dbReference>
<proteinExistence type="predicted"/>
<dbReference type="PANTHER" id="PTHR10291">
    <property type="entry name" value="DEHYDRODOLICHYL DIPHOSPHATE SYNTHASE FAMILY MEMBER"/>
    <property type="match status" value="1"/>
</dbReference>
<dbReference type="Pfam" id="PF01255">
    <property type="entry name" value="Prenyltransf"/>
    <property type="match status" value="1"/>
</dbReference>
<dbReference type="GO" id="GO:0045547">
    <property type="term" value="F:ditrans,polycis-polyprenyl diphosphate synthase [(2E,6E)-farnesyl diphosphate specific] activity"/>
    <property type="evidence" value="ECO:0007669"/>
    <property type="project" value="TreeGrafter"/>
</dbReference>
<dbReference type="GeneID" id="36511301"/>
<dbReference type="KEGG" id="harc:HARCEL1_02300"/>
<evidence type="ECO:0000313" key="3">
    <source>
        <dbReference type="Proteomes" id="UP000244727"/>
    </source>
</evidence>
<keyword evidence="3" id="KW-1185">Reference proteome</keyword>
<dbReference type="SUPFAM" id="SSF64005">
    <property type="entry name" value="Undecaprenyl diphosphate synthase"/>
    <property type="match status" value="1"/>
</dbReference>
<reference evidence="2 3" key="1">
    <citation type="submission" date="2018-04" db="EMBL/GenBank/DDBJ databases">
        <title>Halococcoides cellulosivorans gen. nov., sp. nov., an extremely halophilic cellulose-utilizing haloarchaeon from hypersaline lakes.</title>
        <authorList>
            <person name="Sorokin D.Y."/>
            <person name="Toshchakov S.V."/>
            <person name="Samarov N.I."/>
            <person name="Korzhenkov A."/>
            <person name="Kublanov I.V."/>
        </authorList>
    </citation>
    <scope>NUCLEOTIDE SEQUENCE [LARGE SCALE GENOMIC DNA]</scope>
    <source>
        <strain evidence="2 3">HArcel1</strain>
    </source>
</reference>
<sequence length="234" mass="26301">MHLGLIPDGHRRYADERGISDRRAYLQAKNLLDEIIRDLDSLTDRCSDEVEMIDELTVYALSEENLRRDEEELVILYDMLEAYADEVIDEFPGTRFDVRWLSTAPETMPASTRAAMDRVADHFTGEEVTINVLLSYTGTADIVNAANAIADGSAPVDPPVSADEFAAALDLSTDIDYVVRTGDNPRRECLSGFPIWNASYAEYYHYEKNFPALTVADMQAALDHVTSLRRNEGR</sequence>
<evidence type="ECO:0000313" key="2">
    <source>
        <dbReference type="EMBL" id="AWB26622.1"/>
    </source>
</evidence>